<name>A0A397V4N0_9GLOM</name>
<dbReference type="Gene3D" id="2.40.10.10">
    <property type="entry name" value="Trypsin-like serine proteases"/>
    <property type="match status" value="2"/>
</dbReference>
<dbReference type="InterPro" id="IPR043504">
    <property type="entry name" value="Peptidase_S1_PA_chymotrypsin"/>
</dbReference>
<keyword evidence="1" id="KW-1133">Transmembrane helix</keyword>
<dbReference type="CDD" id="cd21112">
    <property type="entry name" value="alphaLP-like"/>
    <property type="match status" value="1"/>
</dbReference>
<evidence type="ECO:0000313" key="3">
    <source>
        <dbReference type="Proteomes" id="UP000266673"/>
    </source>
</evidence>
<keyword evidence="1" id="KW-0812">Transmembrane</keyword>
<keyword evidence="1" id="KW-0472">Membrane</keyword>
<proteinExistence type="predicted"/>
<evidence type="ECO:0000313" key="2">
    <source>
        <dbReference type="EMBL" id="RIB17365.1"/>
    </source>
</evidence>
<keyword evidence="3" id="KW-1185">Reference proteome</keyword>
<gene>
    <name evidence="2" type="ORF">C2G38_2142638</name>
</gene>
<protein>
    <recommendedName>
        <fullName evidence="4">Trypsin-like cysteine/serine peptidase domain-containing protein</fullName>
    </recommendedName>
</protein>
<organism evidence="2 3">
    <name type="scientific">Gigaspora rosea</name>
    <dbReference type="NCBI Taxonomy" id="44941"/>
    <lineage>
        <taxon>Eukaryota</taxon>
        <taxon>Fungi</taxon>
        <taxon>Fungi incertae sedis</taxon>
        <taxon>Mucoromycota</taxon>
        <taxon>Glomeromycotina</taxon>
        <taxon>Glomeromycetes</taxon>
        <taxon>Diversisporales</taxon>
        <taxon>Gigasporaceae</taxon>
        <taxon>Gigaspora</taxon>
    </lineage>
</organism>
<dbReference type="AlphaFoldDB" id="A0A397V4N0"/>
<accession>A0A397V4N0</accession>
<sequence length="356" mass="40346">MSKVPEILSIHEVKQYEEFLDFQKVNNSLAYLKSSFNEIKNLAIQKKPIAIMSGIFPKLNNILIIVDYLERDANETEVLQEFLRSISQYNPEIFFVNPPDSSHTKRSFDKRIIYQRLLCGQCIQNNLYGNLCSAGFFATAQNHKYLVAAGHCNNYDFHNITTFSTYTTDPVLIGEFALYSENHDFGLIDIKNMNERLMESTSIYFPNQDHYVELFINEFGRPTSVHGAHLCKAGCTTGVTCNYIDAFNGFEIKENEEIKDDFILTGMFEGQRGDSGGPVFAFTGLHAVTLNGILSGSLEENTPVGPVGFIVPLEIMLNEANLTLITSIIDPLNMVLNLFLLLFFNFLYCLSFDYNL</sequence>
<dbReference type="OrthoDB" id="2370825at2759"/>
<comment type="caution">
    <text evidence="2">The sequence shown here is derived from an EMBL/GenBank/DDBJ whole genome shotgun (WGS) entry which is preliminary data.</text>
</comment>
<evidence type="ECO:0008006" key="4">
    <source>
        <dbReference type="Google" id="ProtNLM"/>
    </source>
</evidence>
<dbReference type="InterPro" id="IPR009003">
    <property type="entry name" value="Peptidase_S1_PA"/>
</dbReference>
<dbReference type="SUPFAM" id="SSF50494">
    <property type="entry name" value="Trypsin-like serine proteases"/>
    <property type="match status" value="1"/>
</dbReference>
<evidence type="ECO:0000256" key="1">
    <source>
        <dbReference type="SAM" id="Phobius"/>
    </source>
</evidence>
<feature type="transmembrane region" description="Helical" evidence="1">
    <location>
        <begin position="334"/>
        <end position="354"/>
    </location>
</feature>
<dbReference type="EMBL" id="QKWP01000611">
    <property type="protein sequence ID" value="RIB17365.1"/>
    <property type="molecule type" value="Genomic_DNA"/>
</dbReference>
<reference evidence="2 3" key="1">
    <citation type="submission" date="2018-06" db="EMBL/GenBank/DDBJ databases">
        <title>Comparative genomics reveals the genomic features of Rhizophagus irregularis, R. cerebriforme, R. diaphanum and Gigaspora rosea, and their symbiotic lifestyle signature.</title>
        <authorList>
            <person name="Morin E."/>
            <person name="San Clemente H."/>
            <person name="Chen E.C.H."/>
            <person name="De La Providencia I."/>
            <person name="Hainaut M."/>
            <person name="Kuo A."/>
            <person name="Kohler A."/>
            <person name="Murat C."/>
            <person name="Tang N."/>
            <person name="Roy S."/>
            <person name="Loubradou J."/>
            <person name="Henrissat B."/>
            <person name="Grigoriev I.V."/>
            <person name="Corradi N."/>
            <person name="Roux C."/>
            <person name="Martin F.M."/>
        </authorList>
    </citation>
    <scope>NUCLEOTIDE SEQUENCE [LARGE SCALE GENOMIC DNA]</scope>
    <source>
        <strain evidence="2 3">DAOM 194757</strain>
    </source>
</reference>
<dbReference type="Proteomes" id="UP000266673">
    <property type="component" value="Unassembled WGS sequence"/>
</dbReference>